<dbReference type="EMBL" id="DVMR01000038">
    <property type="protein sequence ID" value="HIU43548.1"/>
    <property type="molecule type" value="Genomic_DNA"/>
</dbReference>
<dbReference type="PANTHER" id="PTHR35005:SF1">
    <property type="entry name" value="2-AMINO-5-FORMYLAMINO-6-RIBOSYLAMINOPYRIMIDIN-4(3H)-ONE 5'-MONOPHOSPHATE DEFORMYLASE"/>
    <property type="match status" value="1"/>
</dbReference>
<comment type="caution">
    <text evidence="6">The sequence shown here is derived from an EMBL/GenBank/DDBJ whole genome shotgun (WGS) entry which is preliminary data.</text>
</comment>
<protein>
    <submittedName>
        <fullName evidence="6">Creatininase family protein</fullName>
    </submittedName>
</protein>
<gene>
    <name evidence="6" type="ORF">IAB67_04540</name>
</gene>
<organism evidence="6 7">
    <name type="scientific">Candidatus Ventrousia excrementavium</name>
    <dbReference type="NCBI Taxonomy" id="2840961"/>
    <lineage>
        <taxon>Bacteria</taxon>
        <taxon>Bacillati</taxon>
        <taxon>Bacillota</taxon>
        <taxon>Clostridia</taxon>
        <taxon>Eubacteriales</taxon>
        <taxon>Clostridiaceae</taxon>
        <taxon>Clostridiaceae incertae sedis</taxon>
        <taxon>Candidatus Ventrousia</taxon>
    </lineage>
</organism>
<dbReference type="GO" id="GO:0046872">
    <property type="term" value="F:metal ion binding"/>
    <property type="evidence" value="ECO:0007669"/>
    <property type="project" value="UniProtKB-KW"/>
</dbReference>
<dbReference type="InterPro" id="IPR003785">
    <property type="entry name" value="Creatininase/forma_Hydrolase"/>
</dbReference>
<keyword evidence="2" id="KW-0479">Metal-binding</keyword>
<comment type="cofactor">
    <cofactor evidence="1">
        <name>Zn(2+)</name>
        <dbReference type="ChEBI" id="CHEBI:29105"/>
    </cofactor>
</comment>
<reference evidence="6" key="1">
    <citation type="submission" date="2020-10" db="EMBL/GenBank/DDBJ databases">
        <authorList>
            <person name="Gilroy R."/>
        </authorList>
    </citation>
    <scope>NUCLEOTIDE SEQUENCE</scope>
    <source>
        <strain evidence="6">CHK191-8634</strain>
    </source>
</reference>
<evidence type="ECO:0000313" key="6">
    <source>
        <dbReference type="EMBL" id="HIU43548.1"/>
    </source>
</evidence>
<reference evidence="6" key="2">
    <citation type="journal article" date="2021" name="PeerJ">
        <title>Extensive microbial diversity within the chicken gut microbiome revealed by metagenomics and culture.</title>
        <authorList>
            <person name="Gilroy R."/>
            <person name="Ravi A."/>
            <person name="Getino M."/>
            <person name="Pursley I."/>
            <person name="Horton D.L."/>
            <person name="Alikhan N.F."/>
            <person name="Baker D."/>
            <person name="Gharbi K."/>
            <person name="Hall N."/>
            <person name="Watson M."/>
            <person name="Adriaenssens E.M."/>
            <person name="Foster-Nyarko E."/>
            <person name="Jarju S."/>
            <person name="Secka A."/>
            <person name="Antonio M."/>
            <person name="Oren A."/>
            <person name="Chaudhuri R.R."/>
            <person name="La Ragione R."/>
            <person name="Hildebrand F."/>
            <person name="Pallen M.J."/>
        </authorList>
    </citation>
    <scope>NUCLEOTIDE SEQUENCE</scope>
    <source>
        <strain evidence="6">CHK191-8634</strain>
    </source>
</reference>
<evidence type="ECO:0000313" key="7">
    <source>
        <dbReference type="Proteomes" id="UP000824073"/>
    </source>
</evidence>
<dbReference type="InterPro" id="IPR024087">
    <property type="entry name" value="Creatininase-like_sf"/>
</dbReference>
<evidence type="ECO:0000256" key="4">
    <source>
        <dbReference type="ARBA" id="ARBA00022833"/>
    </source>
</evidence>
<evidence type="ECO:0000256" key="3">
    <source>
        <dbReference type="ARBA" id="ARBA00022801"/>
    </source>
</evidence>
<dbReference type="GO" id="GO:0016811">
    <property type="term" value="F:hydrolase activity, acting on carbon-nitrogen (but not peptide) bonds, in linear amides"/>
    <property type="evidence" value="ECO:0007669"/>
    <property type="project" value="TreeGrafter"/>
</dbReference>
<proteinExistence type="inferred from homology"/>
<dbReference type="GO" id="GO:0009231">
    <property type="term" value="P:riboflavin biosynthetic process"/>
    <property type="evidence" value="ECO:0007669"/>
    <property type="project" value="TreeGrafter"/>
</dbReference>
<keyword evidence="4" id="KW-0862">Zinc</keyword>
<evidence type="ECO:0000256" key="2">
    <source>
        <dbReference type="ARBA" id="ARBA00022723"/>
    </source>
</evidence>
<evidence type="ECO:0000256" key="5">
    <source>
        <dbReference type="ARBA" id="ARBA00024029"/>
    </source>
</evidence>
<evidence type="ECO:0000256" key="1">
    <source>
        <dbReference type="ARBA" id="ARBA00001947"/>
    </source>
</evidence>
<comment type="similarity">
    <text evidence="5">Belongs to the creatininase superfamily.</text>
</comment>
<keyword evidence="3" id="KW-0378">Hydrolase</keyword>
<dbReference type="PANTHER" id="PTHR35005">
    <property type="entry name" value="3-DEHYDRO-SCYLLO-INOSOSE HYDROLASE"/>
    <property type="match status" value="1"/>
</dbReference>
<accession>A0A9D1IUE6</accession>
<sequence>MKNPVRWDNLNTRELKALSEQQAIVLLPVGSTEQHGPHLPVGCDNLMATGMSERIAAELNRRGKPCVVAPSIAVANSTHHMSFCGSMTLRAETYMHLLFDYCRSIASHGFRKIVIVNGHGGNVAPTETALIEINEALGFPVYFTGYWKGDKTAQSDILESQTGMIHACEGETSLLWALDEEWIDPIYKETKGNPGYPLEAEEDGTLSTFHRMEAHTENGVMGNAWLASREKGEKMVERMVKGMADVLCDDRLWEQRV</sequence>
<name>A0A9D1IUE6_9CLOT</name>
<dbReference type="Gene3D" id="3.40.50.10310">
    <property type="entry name" value="Creatininase"/>
    <property type="match status" value="1"/>
</dbReference>
<dbReference type="AlphaFoldDB" id="A0A9D1IUE6"/>
<dbReference type="SUPFAM" id="SSF102215">
    <property type="entry name" value="Creatininase"/>
    <property type="match status" value="1"/>
</dbReference>
<dbReference type="Pfam" id="PF02633">
    <property type="entry name" value="Creatininase"/>
    <property type="match status" value="1"/>
</dbReference>
<dbReference type="Proteomes" id="UP000824073">
    <property type="component" value="Unassembled WGS sequence"/>
</dbReference>